<proteinExistence type="predicted"/>
<dbReference type="EMBL" id="MHKO01000027">
    <property type="protein sequence ID" value="OGY92167.1"/>
    <property type="molecule type" value="Genomic_DNA"/>
</dbReference>
<protein>
    <recommendedName>
        <fullName evidence="2">EamA domain-containing protein</fullName>
    </recommendedName>
</protein>
<dbReference type="InterPro" id="IPR037185">
    <property type="entry name" value="EmrE-like"/>
</dbReference>
<dbReference type="AlphaFoldDB" id="A0A1G2BVB7"/>
<name>A0A1G2BVB7_9BACT</name>
<dbReference type="InterPro" id="IPR000620">
    <property type="entry name" value="EamA_dom"/>
</dbReference>
<dbReference type="STRING" id="1798553.A3H70_04800"/>
<comment type="caution">
    <text evidence="3">The sequence shown here is derived from an EMBL/GenBank/DDBJ whole genome shotgun (WGS) entry which is preliminary data.</text>
</comment>
<evidence type="ECO:0000259" key="2">
    <source>
        <dbReference type="Pfam" id="PF00892"/>
    </source>
</evidence>
<feature type="transmembrane region" description="Helical" evidence="1">
    <location>
        <begin position="277"/>
        <end position="294"/>
    </location>
</feature>
<keyword evidence="1" id="KW-0472">Membrane</keyword>
<dbReference type="Pfam" id="PF00892">
    <property type="entry name" value="EamA"/>
    <property type="match status" value="1"/>
</dbReference>
<evidence type="ECO:0000313" key="4">
    <source>
        <dbReference type="Proteomes" id="UP000178109"/>
    </source>
</evidence>
<keyword evidence="1" id="KW-1133">Transmembrane helix</keyword>
<feature type="transmembrane region" description="Helical" evidence="1">
    <location>
        <begin position="247"/>
        <end position="265"/>
    </location>
</feature>
<keyword evidence="1" id="KW-0812">Transmembrane</keyword>
<dbReference type="Proteomes" id="UP000178109">
    <property type="component" value="Unassembled WGS sequence"/>
</dbReference>
<accession>A0A1G2BVB7</accession>
<feature type="domain" description="EamA" evidence="2">
    <location>
        <begin position="2"/>
        <end position="136"/>
    </location>
</feature>
<feature type="transmembrane region" description="Helical" evidence="1">
    <location>
        <begin position="181"/>
        <end position="201"/>
    </location>
</feature>
<gene>
    <name evidence="3" type="ORF">A3H70_04800</name>
</gene>
<reference evidence="3 4" key="1">
    <citation type="journal article" date="2016" name="Nat. Commun.">
        <title>Thousands of microbial genomes shed light on interconnected biogeochemical processes in an aquifer system.</title>
        <authorList>
            <person name="Anantharaman K."/>
            <person name="Brown C.T."/>
            <person name="Hug L.A."/>
            <person name="Sharon I."/>
            <person name="Castelle C.J."/>
            <person name="Probst A.J."/>
            <person name="Thomas B.C."/>
            <person name="Singh A."/>
            <person name="Wilkins M.J."/>
            <person name="Karaoz U."/>
            <person name="Brodie E.L."/>
            <person name="Williams K.H."/>
            <person name="Hubbard S.S."/>
            <person name="Banfield J.F."/>
        </authorList>
    </citation>
    <scope>NUCLEOTIDE SEQUENCE [LARGE SCALE GENOMIC DNA]</scope>
</reference>
<evidence type="ECO:0000313" key="3">
    <source>
        <dbReference type="EMBL" id="OGY92167.1"/>
    </source>
</evidence>
<feature type="transmembrane region" description="Helical" evidence="1">
    <location>
        <begin position="222"/>
        <end position="241"/>
    </location>
</feature>
<feature type="transmembrane region" description="Helical" evidence="1">
    <location>
        <begin position="148"/>
        <end position="169"/>
    </location>
</feature>
<organism evidence="3 4">
    <name type="scientific">Candidatus Komeilibacteria bacterium RIFCSPLOWO2_02_FULL_48_11</name>
    <dbReference type="NCBI Taxonomy" id="1798553"/>
    <lineage>
        <taxon>Bacteria</taxon>
        <taxon>Candidatus Komeiliibacteriota</taxon>
    </lineage>
</organism>
<dbReference type="PANTHER" id="PTHR22911:SF137">
    <property type="entry name" value="SOLUTE CARRIER FAMILY 35 MEMBER G2-RELATED"/>
    <property type="match status" value="1"/>
</dbReference>
<dbReference type="SUPFAM" id="SSF103481">
    <property type="entry name" value="Multidrug resistance efflux transporter EmrE"/>
    <property type="match status" value="1"/>
</dbReference>
<sequence>MSWIIFSILAALIWATSNAVDKFVLTKWSKRPTMPMTVQWSIGVIVSIFIYFWRGFSLLPESQVLILSVTVGTLEVLAGIFYFKAVKIEEISRIATLFNLAPLFVAVLAMLFLGEIFTASTYAGIFLVIVGAVIVSAKKPIRLTFSKAFLFMTLASLFFALDAVIMKYMLHTLDFWTAFSYTRLGAVFAMVPLMAMNTLHLHRAVRKYGKKVLGVIALNESLNVVGIILSTVATAIGYVTLVHALTSIQPLFVLMFAIIGSIFYPKLLKEEIGASTLAKKLAGIILMIAGVILIT</sequence>
<feature type="transmembrane region" description="Helical" evidence="1">
    <location>
        <begin position="65"/>
        <end position="83"/>
    </location>
</feature>
<dbReference type="PANTHER" id="PTHR22911">
    <property type="entry name" value="ACYL-MALONYL CONDENSING ENZYME-RELATED"/>
    <property type="match status" value="1"/>
</dbReference>
<dbReference type="GO" id="GO:0016020">
    <property type="term" value="C:membrane"/>
    <property type="evidence" value="ECO:0007669"/>
    <property type="project" value="InterPro"/>
</dbReference>
<evidence type="ECO:0000256" key="1">
    <source>
        <dbReference type="SAM" id="Phobius"/>
    </source>
</evidence>
<feature type="transmembrane region" description="Helical" evidence="1">
    <location>
        <begin position="35"/>
        <end position="53"/>
    </location>
</feature>
<feature type="transmembrane region" description="Helical" evidence="1">
    <location>
        <begin position="103"/>
        <end position="136"/>
    </location>
</feature>